<comment type="caution">
    <text evidence="2">The sequence shown here is derived from an EMBL/GenBank/DDBJ whole genome shotgun (WGS) entry which is preliminary data.</text>
</comment>
<dbReference type="EMBL" id="QMPZ01000187">
    <property type="protein sequence ID" value="RLE07197.1"/>
    <property type="molecule type" value="Genomic_DNA"/>
</dbReference>
<evidence type="ECO:0000313" key="2">
    <source>
        <dbReference type="EMBL" id="RLE07197.1"/>
    </source>
</evidence>
<reference evidence="2 3" key="1">
    <citation type="submission" date="2018-06" db="EMBL/GenBank/DDBJ databases">
        <title>Extensive metabolic versatility and redundancy in microbially diverse, dynamic hydrothermal sediments.</title>
        <authorList>
            <person name="Dombrowski N."/>
            <person name="Teske A."/>
            <person name="Baker B.J."/>
        </authorList>
    </citation>
    <scope>NUCLEOTIDE SEQUENCE [LARGE SCALE GENOMIC DNA]</scope>
    <source>
        <strain evidence="2">B47_G16</strain>
    </source>
</reference>
<protein>
    <submittedName>
        <fullName evidence="2">IS1634 family transposase</fullName>
    </submittedName>
</protein>
<dbReference type="InterPro" id="IPR002559">
    <property type="entry name" value="Transposase_11"/>
</dbReference>
<dbReference type="PANTHER" id="PTHR34614">
    <property type="match status" value="1"/>
</dbReference>
<dbReference type="PROSITE" id="PS01181">
    <property type="entry name" value="RIBOSOMAL_S21"/>
    <property type="match status" value="1"/>
</dbReference>
<sequence length="568" mass="66621">MFVRTKKSPKTDKISVQIVKNIRKDGKVRQVIVRHVGMAKNEEELKHFKRLAEYIKADLESEYQLNIFSSEVIAEQAIEARKRQEGKEKELSVNLKELREEQRITVGIHEVYGVIYRELGFHNLLGSPSRKVAVSKALYNIVMARIASPGSKRRSVKLLKDDFGVRLRLDTVYQMMDMFEDKVIDKLKERTYRAARELLDQEFDVVFYDCTTLYFESFQEDDLRRNGYSKDNKFNQPQVLLAILVTTEGLPVSYEVYPGNTFEGHTLSNALDELRSKYRINNVIFVSDSALLSKENLSLLESKRQGYIVGARLRNLSNSLKEKILDKDNYHPLKMRVKNQEVNTGLDDMESEYSVAYFDLDENRRLIVTYSPRRATKDRLDREKALRRLKKRLEKSKNPSDMISNYGYKRFLKIEGESKLVLNEEKLELESRWDGLHGVITNRKDLPLAEIISQYHGLWQVEESFRISKHDLRIRPIYHWTPRRVRAHIAICFMALSCIRHLEYRAVRLYRKLSPEVIRNELLHVQMSILKDTKKGRYYAIPSSLSEHTKGLYKIVGKKISTRPFEIK</sequence>
<dbReference type="GO" id="GO:0004803">
    <property type="term" value="F:transposase activity"/>
    <property type="evidence" value="ECO:0007669"/>
    <property type="project" value="InterPro"/>
</dbReference>
<feature type="domain" description="Transposase IS4-like" evidence="1">
    <location>
        <begin position="204"/>
        <end position="496"/>
    </location>
</feature>
<dbReference type="InterPro" id="IPR012337">
    <property type="entry name" value="RNaseH-like_sf"/>
</dbReference>
<organism evidence="2 3">
    <name type="scientific">Aerophobetes bacterium</name>
    <dbReference type="NCBI Taxonomy" id="2030807"/>
    <lineage>
        <taxon>Bacteria</taxon>
        <taxon>Candidatus Aerophobota</taxon>
    </lineage>
</organism>
<dbReference type="NCBIfam" id="NF033559">
    <property type="entry name" value="transpos_IS1634"/>
    <property type="match status" value="1"/>
</dbReference>
<dbReference type="InterPro" id="IPR018278">
    <property type="entry name" value="Ribosomal_bS21_CS"/>
</dbReference>
<dbReference type="PANTHER" id="PTHR34614:SF2">
    <property type="entry name" value="TRANSPOSASE IS4-LIKE DOMAIN-CONTAINING PROTEIN"/>
    <property type="match status" value="1"/>
</dbReference>
<dbReference type="GO" id="GO:0003735">
    <property type="term" value="F:structural constituent of ribosome"/>
    <property type="evidence" value="ECO:0007669"/>
    <property type="project" value="InterPro"/>
</dbReference>
<evidence type="ECO:0000259" key="1">
    <source>
        <dbReference type="Pfam" id="PF01609"/>
    </source>
</evidence>
<accession>A0A497E3E3</accession>
<dbReference type="GO" id="GO:0006313">
    <property type="term" value="P:DNA transposition"/>
    <property type="evidence" value="ECO:0007669"/>
    <property type="project" value="InterPro"/>
</dbReference>
<evidence type="ECO:0000313" key="3">
    <source>
        <dbReference type="Proteomes" id="UP000279422"/>
    </source>
</evidence>
<dbReference type="SUPFAM" id="SSF53098">
    <property type="entry name" value="Ribonuclease H-like"/>
    <property type="match status" value="1"/>
</dbReference>
<dbReference type="InterPro" id="IPR047654">
    <property type="entry name" value="IS1634_transpos"/>
</dbReference>
<gene>
    <name evidence="2" type="ORF">DRJ00_08555</name>
</gene>
<dbReference type="GO" id="GO:0005840">
    <property type="term" value="C:ribosome"/>
    <property type="evidence" value="ECO:0007669"/>
    <property type="project" value="InterPro"/>
</dbReference>
<dbReference type="Proteomes" id="UP000279422">
    <property type="component" value="Unassembled WGS sequence"/>
</dbReference>
<name>A0A497E3E3_UNCAE</name>
<dbReference type="Pfam" id="PF01609">
    <property type="entry name" value="DDE_Tnp_1"/>
    <property type="match status" value="1"/>
</dbReference>
<dbReference type="GO" id="GO:0003677">
    <property type="term" value="F:DNA binding"/>
    <property type="evidence" value="ECO:0007669"/>
    <property type="project" value="InterPro"/>
</dbReference>
<dbReference type="AlphaFoldDB" id="A0A497E3E3"/>
<dbReference type="GO" id="GO:0006412">
    <property type="term" value="P:translation"/>
    <property type="evidence" value="ECO:0007669"/>
    <property type="project" value="InterPro"/>
</dbReference>
<proteinExistence type="predicted"/>